<organism evidence="2 3">
    <name type="scientific">Bacillus cereus VD021</name>
    <dbReference type="NCBI Taxonomy" id="1053224"/>
    <lineage>
        <taxon>Bacteria</taxon>
        <taxon>Bacillati</taxon>
        <taxon>Bacillota</taxon>
        <taxon>Bacilli</taxon>
        <taxon>Bacillales</taxon>
        <taxon>Bacillaceae</taxon>
        <taxon>Bacillus</taxon>
        <taxon>Bacillus cereus group</taxon>
    </lineage>
</organism>
<dbReference type="CDD" id="cd02511">
    <property type="entry name" value="Beta4Glucosyltransferase"/>
    <property type="match status" value="1"/>
</dbReference>
<reference evidence="2 3" key="1">
    <citation type="submission" date="2012-12" db="EMBL/GenBank/DDBJ databases">
        <title>The Genome Sequence of Bacillus cereus VD021.</title>
        <authorList>
            <consortium name="The Broad Institute Genome Sequencing Platform"/>
            <consortium name="The Broad Institute Genome Sequencing Center for Infectious Disease"/>
            <person name="Feldgarden M."/>
            <person name="Van der Auwera G.A."/>
            <person name="Mahillon J."/>
            <person name="Duprez V."/>
            <person name="Timmery S."/>
            <person name="Mattelet C."/>
            <person name="Dierick K."/>
            <person name="Sun M."/>
            <person name="Yu Z."/>
            <person name="Zhu L."/>
            <person name="Hu X."/>
            <person name="Shank E.B."/>
            <person name="Swiecicka I."/>
            <person name="Hansen B.M."/>
            <person name="Andrup L."/>
            <person name="Walker B."/>
            <person name="Young S.K."/>
            <person name="Zeng Q."/>
            <person name="Gargeya S."/>
            <person name="Fitzgerald M."/>
            <person name="Haas B."/>
            <person name="Abouelleil A."/>
            <person name="Alvarado L."/>
            <person name="Arachchi H.M."/>
            <person name="Berlin A.M."/>
            <person name="Chapman S.B."/>
            <person name="Dewar J."/>
            <person name="Goldberg J."/>
            <person name="Griggs A."/>
            <person name="Gujja S."/>
            <person name="Hansen M."/>
            <person name="Howarth C."/>
            <person name="Imamovic A."/>
            <person name="Larimer J."/>
            <person name="McCowan C."/>
            <person name="Murphy C."/>
            <person name="Neiman D."/>
            <person name="Pearson M."/>
            <person name="Priest M."/>
            <person name="Roberts A."/>
            <person name="Saif S."/>
            <person name="Shea T."/>
            <person name="Sisk P."/>
            <person name="Sykes S."/>
            <person name="Wortman J."/>
            <person name="Nusbaum C."/>
            <person name="Birren B."/>
        </authorList>
    </citation>
    <scope>NUCLEOTIDE SEQUENCE [LARGE SCALE GENOMIC DNA]</scope>
    <source>
        <strain evidence="2 3">VD021</strain>
    </source>
</reference>
<gene>
    <name evidence="2" type="ORF">IIC_04400</name>
</gene>
<sequence length="278" mass="33038">MGNFNYISNELRYNINFFEISYNKLLAMNINDDNLLNKVSKRISLLRHINKYSEEANGLLSDLHSNVVKELNCLSDTKFIEILKNFLTTKKIKISVNIMTLNEERCIARCIESIQDLADEIIILDTGSTDKTREIIRNNFPDAKLYRIEWKNDFSECRNRLIDYSTGDWVLQIDADEHLEIKQKDIREFLELLYEFPISPVVICPKIKNHDNQELDFNKRIFRKKDNLKYFGIIHEDLRYDIQKKGSDLIYFTTDFTFNHDGYKPEIRESKNKCKRNL</sequence>
<name>R8HF03_BACCE</name>
<dbReference type="PANTHER" id="PTHR43630:SF2">
    <property type="entry name" value="GLYCOSYLTRANSFERASE"/>
    <property type="match status" value="1"/>
</dbReference>
<evidence type="ECO:0000313" key="3">
    <source>
        <dbReference type="Proteomes" id="UP000014040"/>
    </source>
</evidence>
<dbReference type="InterPro" id="IPR029044">
    <property type="entry name" value="Nucleotide-diphossugar_trans"/>
</dbReference>
<dbReference type="EMBL" id="AHES01000043">
    <property type="protein sequence ID" value="EOO71412.1"/>
    <property type="molecule type" value="Genomic_DNA"/>
</dbReference>
<proteinExistence type="predicted"/>
<dbReference type="HOGENOM" id="CLU_1002859_0_0_9"/>
<comment type="caution">
    <text evidence="2">The sequence shown here is derived from an EMBL/GenBank/DDBJ whole genome shotgun (WGS) entry which is preliminary data.</text>
</comment>
<dbReference type="SUPFAM" id="SSF53448">
    <property type="entry name" value="Nucleotide-diphospho-sugar transferases"/>
    <property type="match status" value="1"/>
</dbReference>
<accession>R8HF03</accession>
<dbReference type="Pfam" id="PF00535">
    <property type="entry name" value="Glycos_transf_2"/>
    <property type="match status" value="1"/>
</dbReference>
<dbReference type="InterPro" id="IPR001173">
    <property type="entry name" value="Glyco_trans_2-like"/>
</dbReference>
<dbReference type="RefSeq" id="WP_016102500.1">
    <property type="nucleotide sequence ID" value="NZ_KB976282.1"/>
</dbReference>
<evidence type="ECO:0000313" key="2">
    <source>
        <dbReference type="EMBL" id="EOO71412.1"/>
    </source>
</evidence>
<dbReference type="AlphaFoldDB" id="R8HF03"/>
<dbReference type="Proteomes" id="UP000014040">
    <property type="component" value="Unassembled WGS sequence"/>
</dbReference>
<feature type="domain" description="Glycosyltransferase 2-like" evidence="1">
    <location>
        <begin position="95"/>
        <end position="220"/>
    </location>
</feature>
<feature type="non-terminal residue" evidence="2">
    <location>
        <position position="278"/>
    </location>
</feature>
<protein>
    <recommendedName>
        <fullName evidence="1">Glycosyltransferase 2-like domain-containing protein</fullName>
    </recommendedName>
</protein>
<evidence type="ECO:0000259" key="1">
    <source>
        <dbReference type="Pfam" id="PF00535"/>
    </source>
</evidence>
<dbReference type="PANTHER" id="PTHR43630">
    <property type="entry name" value="POLY-BETA-1,6-N-ACETYL-D-GLUCOSAMINE SYNTHASE"/>
    <property type="match status" value="1"/>
</dbReference>
<dbReference type="Gene3D" id="3.90.550.10">
    <property type="entry name" value="Spore Coat Polysaccharide Biosynthesis Protein SpsA, Chain A"/>
    <property type="match status" value="1"/>
</dbReference>